<dbReference type="InterPro" id="IPR000866">
    <property type="entry name" value="AhpC/TSA"/>
</dbReference>
<dbReference type="GO" id="GO:0016209">
    <property type="term" value="F:antioxidant activity"/>
    <property type="evidence" value="ECO:0007669"/>
    <property type="project" value="InterPro"/>
</dbReference>
<dbReference type="GO" id="GO:0016491">
    <property type="term" value="F:oxidoreductase activity"/>
    <property type="evidence" value="ECO:0007669"/>
    <property type="project" value="InterPro"/>
</dbReference>
<dbReference type="Gene3D" id="3.40.30.10">
    <property type="entry name" value="Glutaredoxin"/>
    <property type="match status" value="1"/>
</dbReference>
<dbReference type="PANTHER" id="PTHR42852:SF17">
    <property type="entry name" value="THIOREDOXIN-LIKE PROTEIN HI_1115"/>
    <property type="match status" value="1"/>
</dbReference>
<feature type="domain" description="Thioredoxin" evidence="1">
    <location>
        <begin position="16"/>
        <end position="151"/>
    </location>
</feature>
<dbReference type="AlphaFoldDB" id="A0A1W1E1A1"/>
<protein>
    <submittedName>
        <fullName evidence="2">Thioredoxin</fullName>
    </submittedName>
</protein>
<dbReference type="PANTHER" id="PTHR42852">
    <property type="entry name" value="THIOL:DISULFIDE INTERCHANGE PROTEIN DSBE"/>
    <property type="match status" value="1"/>
</dbReference>
<dbReference type="InterPro" id="IPR036249">
    <property type="entry name" value="Thioredoxin-like_sf"/>
</dbReference>
<organism evidence="2">
    <name type="scientific">hydrothermal vent metagenome</name>
    <dbReference type="NCBI Taxonomy" id="652676"/>
    <lineage>
        <taxon>unclassified sequences</taxon>
        <taxon>metagenomes</taxon>
        <taxon>ecological metagenomes</taxon>
    </lineage>
</organism>
<dbReference type="Pfam" id="PF00578">
    <property type="entry name" value="AhpC-TSA"/>
    <property type="match status" value="1"/>
</dbReference>
<evidence type="ECO:0000313" key="2">
    <source>
        <dbReference type="EMBL" id="SFV87637.1"/>
    </source>
</evidence>
<accession>A0A1W1E1A1</accession>
<dbReference type="InterPro" id="IPR050553">
    <property type="entry name" value="Thioredoxin_ResA/DsbE_sf"/>
</dbReference>
<gene>
    <name evidence="2" type="ORF">MNB_SUP05-SYMBIONT-5-1152</name>
</gene>
<dbReference type="SUPFAM" id="SSF52833">
    <property type="entry name" value="Thioredoxin-like"/>
    <property type="match status" value="1"/>
</dbReference>
<name>A0A1W1E1A1_9ZZZZ</name>
<dbReference type="InterPro" id="IPR013766">
    <property type="entry name" value="Thioredoxin_domain"/>
</dbReference>
<dbReference type="PROSITE" id="PS51352">
    <property type="entry name" value="THIOREDOXIN_2"/>
    <property type="match status" value="1"/>
</dbReference>
<sequence length="151" mass="16937">MVILAIFVIRAWQQQDITTGMVPSFTSKTLSGEIVNSNPLPNQTVLIHFWATWCGICRLENDNIQAISKDHKVLNIAMQSGTDAELKAYAKEHTMQIDNIINDNSGSLAKLFGVRATPSSFFINPKGQIQFVEVGYVTTFGYKLRLWWASL</sequence>
<reference evidence="2" key="1">
    <citation type="submission" date="2016-10" db="EMBL/GenBank/DDBJ databases">
        <authorList>
            <person name="de Groot N.N."/>
        </authorList>
    </citation>
    <scope>NUCLEOTIDE SEQUENCE</scope>
</reference>
<proteinExistence type="predicted"/>
<evidence type="ECO:0000259" key="1">
    <source>
        <dbReference type="PROSITE" id="PS51352"/>
    </source>
</evidence>
<dbReference type="EMBL" id="FPHZ01000053">
    <property type="protein sequence ID" value="SFV87637.1"/>
    <property type="molecule type" value="Genomic_DNA"/>
</dbReference>